<sequence length="233" mass="26937">MPVDHSLTYKKKSLKSLPHRYRLKVIFGQLDRFSIKDDLFADVGCSNGFITNLITKKYAVKKPVGLEYVEEHVLAARKSYPHIRFDQINLNNDLPVKFKCQFDVITCFETLEHVGNLPQAISNLIEMGKSDARILITVPIEIGPWGITKYLLKRNVYKGYTLQELGVVKSRNYFSDLLRGKDISVYRDPSRPGWGTHFGFDYRRIDKLLADKNISFKAKNHFTTRFYAIKLGK</sequence>
<dbReference type="Pfam" id="PF13847">
    <property type="entry name" value="Methyltransf_31"/>
    <property type="match status" value="1"/>
</dbReference>
<dbReference type="SUPFAM" id="SSF53335">
    <property type="entry name" value="S-adenosyl-L-methionine-dependent methyltransferases"/>
    <property type="match status" value="1"/>
</dbReference>
<dbReference type="EMBL" id="QCYK01000001">
    <property type="protein sequence ID" value="PUZ28118.1"/>
    <property type="molecule type" value="Genomic_DNA"/>
</dbReference>
<dbReference type="RefSeq" id="WP_108684759.1">
    <property type="nucleotide sequence ID" value="NZ_QCYK01000001.1"/>
</dbReference>
<name>A0A2T7BKC0_9BACT</name>
<reference evidence="2 3" key="1">
    <citation type="submission" date="2018-04" db="EMBL/GenBank/DDBJ databases">
        <title>Chitinophaga fuyangensis sp. nov., isolated from soil in a chemical factory.</title>
        <authorList>
            <person name="Chen K."/>
        </authorList>
    </citation>
    <scope>NUCLEOTIDE SEQUENCE [LARGE SCALE GENOMIC DNA]</scope>
    <source>
        <strain evidence="2 3">LY-1</strain>
    </source>
</reference>
<feature type="domain" description="Methyltransferase" evidence="1">
    <location>
        <begin position="42"/>
        <end position="139"/>
    </location>
</feature>
<proteinExistence type="predicted"/>
<accession>A0A2T7BKC0</accession>
<organism evidence="2 3">
    <name type="scientific">Chitinophaga parva</name>
    <dbReference type="NCBI Taxonomy" id="2169414"/>
    <lineage>
        <taxon>Bacteria</taxon>
        <taxon>Pseudomonadati</taxon>
        <taxon>Bacteroidota</taxon>
        <taxon>Chitinophagia</taxon>
        <taxon>Chitinophagales</taxon>
        <taxon>Chitinophagaceae</taxon>
        <taxon>Chitinophaga</taxon>
    </lineage>
</organism>
<dbReference type="Proteomes" id="UP000244450">
    <property type="component" value="Unassembled WGS sequence"/>
</dbReference>
<comment type="caution">
    <text evidence="2">The sequence shown here is derived from an EMBL/GenBank/DDBJ whole genome shotgun (WGS) entry which is preliminary data.</text>
</comment>
<dbReference type="PANTHER" id="PTHR43861">
    <property type="entry name" value="TRANS-ACONITATE 2-METHYLTRANSFERASE-RELATED"/>
    <property type="match status" value="1"/>
</dbReference>
<evidence type="ECO:0000313" key="2">
    <source>
        <dbReference type="EMBL" id="PUZ28118.1"/>
    </source>
</evidence>
<dbReference type="Gene3D" id="3.40.50.150">
    <property type="entry name" value="Vaccinia Virus protein VP39"/>
    <property type="match status" value="1"/>
</dbReference>
<keyword evidence="3" id="KW-1185">Reference proteome</keyword>
<dbReference type="PANTHER" id="PTHR43861:SF1">
    <property type="entry name" value="TRANS-ACONITATE 2-METHYLTRANSFERASE"/>
    <property type="match status" value="1"/>
</dbReference>
<dbReference type="InterPro" id="IPR025714">
    <property type="entry name" value="Methyltranfer_dom"/>
</dbReference>
<evidence type="ECO:0000259" key="1">
    <source>
        <dbReference type="Pfam" id="PF13847"/>
    </source>
</evidence>
<dbReference type="AlphaFoldDB" id="A0A2T7BKC0"/>
<evidence type="ECO:0000313" key="3">
    <source>
        <dbReference type="Proteomes" id="UP000244450"/>
    </source>
</evidence>
<dbReference type="OrthoDB" id="3896938at2"/>
<protein>
    <recommendedName>
        <fullName evidence="1">Methyltransferase domain-containing protein</fullName>
    </recommendedName>
</protein>
<dbReference type="InterPro" id="IPR029063">
    <property type="entry name" value="SAM-dependent_MTases_sf"/>
</dbReference>
<gene>
    <name evidence="2" type="ORF">DCC81_01145</name>
</gene>